<sequence length="319" mass="33873">MRWLMRCVALLPLLMWAGNARAAAIGPVILDTDIGDDIDDAFALALVLRSPEIRLQAVTTSYGDTALRTRLVRRLLHSASRDGVAIGTGPSTADPTRFTQAQWAAAGSGAPAPDAVALLLDRLRAAPAGTITLIAIAPLSTIGAAIARDPVTFRRVRQVVMMGGSVRRGYGRVPGTTSAGPGAEYNIRADTRDMRRLLASGASIVLMPLDATEVAVPLAMRQAVFARPDPLDRALGALYAQWSVNNPWGPVPVVFDVVPVAWLLDASVCRPVPLRLAVRDDGATVEQPGGANVRACLDVDRSRLLGLLRSRLQDPSASR</sequence>
<keyword evidence="1 5" id="KW-0378">Hydrolase</keyword>
<dbReference type="InterPro" id="IPR001910">
    <property type="entry name" value="Inosine/uridine_hydrolase_dom"/>
</dbReference>
<dbReference type="InterPro" id="IPR023186">
    <property type="entry name" value="IUNH"/>
</dbReference>
<feature type="domain" description="Inosine/uridine-preferring nucleoside hydrolase" evidence="4">
    <location>
        <begin position="28"/>
        <end position="304"/>
    </location>
</feature>
<organism evidence="5 6">
    <name type="scientific">Lichenicoccus roseus</name>
    <dbReference type="NCBI Taxonomy" id="2683649"/>
    <lineage>
        <taxon>Bacteria</taxon>
        <taxon>Pseudomonadati</taxon>
        <taxon>Pseudomonadota</taxon>
        <taxon>Alphaproteobacteria</taxon>
        <taxon>Acetobacterales</taxon>
        <taxon>Acetobacteraceae</taxon>
        <taxon>Lichenicoccus</taxon>
    </lineage>
</organism>
<evidence type="ECO:0000313" key="6">
    <source>
        <dbReference type="Proteomes" id="UP000305654"/>
    </source>
</evidence>
<evidence type="ECO:0000256" key="2">
    <source>
        <dbReference type="ARBA" id="ARBA00023295"/>
    </source>
</evidence>
<feature type="chain" id="PRO_5024444362" evidence="3">
    <location>
        <begin position="23"/>
        <end position="319"/>
    </location>
</feature>
<proteinExistence type="predicted"/>
<gene>
    <name evidence="5" type="ORF">FE263_06890</name>
</gene>
<protein>
    <submittedName>
        <fullName evidence="5">Nucleoside hydrolase</fullName>
    </submittedName>
</protein>
<dbReference type="AlphaFoldDB" id="A0A5R9J9C3"/>
<keyword evidence="6" id="KW-1185">Reference proteome</keyword>
<dbReference type="PANTHER" id="PTHR12304">
    <property type="entry name" value="INOSINE-URIDINE PREFERRING NUCLEOSIDE HYDROLASE"/>
    <property type="match status" value="1"/>
</dbReference>
<dbReference type="GO" id="GO:0005829">
    <property type="term" value="C:cytosol"/>
    <property type="evidence" value="ECO:0007669"/>
    <property type="project" value="TreeGrafter"/>
</dbReference>
<reference evidence="5 6" key="1">
    <citation type="submission" date="2019-05" db="EMBL/GenBank/DDBJ databases">
        <authorList>
            <person name="Pankratov T."/>
            <person name="Grouzdev D."/>
        </authorList>
    </citation>
    <scope>NUCLEOTIDE SEQUENCE [LARGE SCALE GENOMIC DNA]</scope>
    <source>
        <strain evidence="5 6">KEBCLARHB70R</strain>
    </source>
</reference>
<dbReference type="GO" id="GO:0008477">
    <property type="term" value="F:purine nucleosidase activity"/>
    <property type="evidence" value="ECO:0007669"/>
    <property type="project" value="TreeGrafter"/>
</dbReference>
<dbReference type="GO" id="GO:0006152">
    <property type="term" value="P:purine nucleoside catabolic process"/>
    <property type="evidence" value="ECO:0007669"/>
    <property type="project" value="TreeGrafter"/>
</dbReference>
<evidence type="ECO:0000313" key="5">
    <source>
        <dbReference type="EMBL" id="TLU73147.1"/>
    </source>
</evidence>
<comment type="caution">
    <text evidence="5">The sequence shown here is derived from an EMBL/GenBank/DDBJ whole genome shotgun (WGS) entry which is preliminary data.</text>
</comment>
<dbReference type="InterPro" id="IPR036452">
    <property type="entry name" value="Ribo_hydro-like"/>
</dbReference>
<dbReference type="PANTHER" id="PTHR12304:SF4">
    <property type="entry name" value="URIDINE NUCLEOSIDASE"/>
    <property type="match status" value="1"/>
</dbReference>
<dbReference type="Pfam" id="PF01156">
    <property type="entry name" value="IU_nuc_hydro"/>
    <property type="match status" value="1"/>
</dbReference>
<dbReference type="RefSeq" id="WP_138325227.1">
    <property type="nucleotide sequence ID" value="NZ_VCDI01000002.1"/>
</dbReference>
<accession>A0A5R9J9C3</accession>
<evidence type="ECO:0000259" key="4">
    <source>
        <dbReference type="Pfam" id="PF01156"/>
    </source>
</evidence>
<name>A0A5R9J9C3_9PROT</name>
<dbReference type="OrthoDB" id="9797882at2"/>
<evidence type="ECO:0000256" key="3">
    <source>
        <dbReference type="SAM" id="SignalP"/>
    </source>
</evidence>
<evidence type="ECO:0000256" key="1">
    <source>
        <dbReference type="ARBA" id="ARBA00022801"/>
    </source>
</evidence>
<dbReference type="Gene3D" id="3.90.245.10">
    <property type="entry name" value="Ribonucleoside hydrolase-like"/>
    <property type="match status" value="1"/>
</dbReference>
<feature type="signal peptide" evidence="3">
    <location>
        <begin position="1"/>
        <end position="22"/>
    </location>
</feature>
<keyword evidence="2" id="KW-0326">Glycosidase</keyword>
<dbReference type="SUPFAM" id="SSF53590">
    <property type="entry name" value="Nucleoside hydrolase"/>
    <property type="match status" value="1"/>
</dbReference>
<dbReference type="EMBL" id="VCDI01000002">
    <property type="protein sequence ID" value="TLU73147.1"/>
    <property type="molecule type" value="Genomic_DNA"/>
</dbReference>
<keyword evidence="3" id="KW-0732">Signal</keyword>
<dbReference type="Proteomes" id="UP000305654">
    <property type="component" value="Unassembled WGS sequence"/>
</dbReference>